<dbReference type="AlphaFoldDB" id="C0IND3"/>
<proteinExistence type="predicted"/>
<feature type="compositionally biased region" description="Basic residues" evidence="1">
    <location>
        <begin position="1"/>
        <end position="11"/>
    </location>
</feature>
<evidence type="ECO:0000256" key="1">
    <source>
        <dbReference type="SAM" id="MobiDB-lite"/>
    </source>
</evidence>
<organism evidence="2">
    <name type="scientific">uncultured bacterium BLR12</name>
    <dbReference type="NCBI Taxonomy" id="506514"/>
    <lineage>
        <taxon>Bacteria</taxon>
        <taxon>environmental samples</taxon>
    </lineage>
</organism>
<sequence>MNKYTRSKRKNNHEDKNSTSAGAHCGPWYILDKQGQISIT</sequence>
<accession>C0IND3</accession>
<reference evidence="2" key="1">
    <citation type="journal article" date="2009" name="ISME J.">
        <title>Functional metagenomics reveals diverse beta-lactamases in a remote Alaskan soil.</title>
        <authorList>
            <person name="Allen H.K."/>
            <person name="Moe L.A."/>
            <person name="Rodbumrer J."/>
            <person name="Gaarder A."/>
            <person name="Handelsman J."/>
        </authorList>
    </citation>
    <scope>NUCLEOTIDE SEQUENCE</scope>
</reference>
<evidence type="ECO:0000313" key="2">
    <source>
        <dbReference type="EMBL" id="ACN58819.1"/>
    </source>
</evidence>
<gene>
    <name evidence="2" type="ORF">AKSOIL_0204</name>
</gene>
<feature type="region of interest" description="Disordered" evidence="1">
    <location>
        <begin position="1"/>
        <end position="26"/>
    </location>
</feature>
<name>C0IND3_9BACT</name>
<protein>
    <submittedName>
        <fullName evidence="2">Uncharacterized protein</fullName>
    </submittedName>
</protein>
<dbReference type="EMBL" id="EU408351">
    <property type="protein sequence ID" value="ACN58819.1"/>
    <property type="molecule type" value="Genomic_DNA"/>
</dbReference>